<dbReference type="SUPFAM" id="SSF51338">
    <property type="entry name" value="Composite domain of metallo-dependent hydrolases"/>
    <property type="match status" value="1"/>
</dbReference>
<feature type="binding site" evidence="4">
    <location>
        <position position="196"/>
    </location>
    <ligand>
        <name>Zn(2+)</name>
        <dbReference type="ChEBI" id="CHEBI:29105"/>
        <label>2</label>
        <note>catalytic</note>
    </ligand>
</feature>
<dbReference type="InterPro" id="IPR010229">
    <property type="entry name" value="Pept_M38_dipep"/>
</dbReference>
<dbReference type="OrthoDB" id="9775607at2"/>
<keyword evidence="7" id="KW-1185">Reference proteome</keyword>
<dbReference type="GO" id="GO:0008798">
    <property type="term" value="F:beta-aspartyl-peptidase activity"/>
    <property type="evidence" value="ECO:0007669"/>
    <property type="project" value="InterPro"/>
</dbReference>
<dbReference type="GO" id="GO:0008237">
    <property type="term" value="F:metallopeptidase activity"/>
    <property type="evidence" value="ECO:0007669"/>
    <property type="project" value="UniProtKB-KW"/>
</dbReference>
<sequence length="389" mass="40949">MFILIKNADIYAPEPLGISSLLISHDKIAWLGKNFPAEATLPDLEIIDAAGKILIPGIVDGHVHVIGGGGEGGFATRTSELVLSDMVKGGVTTVVGLLGTDDVTRSTGALIAKTNAIRAEGMSAWAMTGSYQLPVKSLCGGVRDDIALLEPVIGVGEVALSDHRSSQPTFEEFMRLAAAARVGGMLSGKAGVVNVHLGDAPSGLDYLFRAAETEIPPSQFIPTHMNRNPELFKEACRYGAMGGYVDLTTSTTPQFLEEGEVECGRALAELLAAGVPAERISFSSDGQGSMPAFDAAGNLTGLTIGRVTSIFETMRSTVKNYDLPLETMVRVVSTTAADHCKLPGKGHIKEGYDADLILLEADGLGLNTLFARGRKMMSGGRPLVKGTFE</sequence>
<evidence type="ECO:0000313" key="7">
    <source>
        <dbReference type="Proteomes" id="UP000093044"/>
    </source>
</evidence>
<feature type="binding site" evidence="3">
    <location>
        <position position="227"/>
    </location>
    <ligand>
        <name>substrate</name>
    </ligand>
</feature>
<keyword evidence="1" id="KW-0482">Metalloprotease</keyword>
<feature type="binding site" evidence="3">
    <location>
        <position position="131"/>
    </location>
    <ligand>
        <name>substrate</name>
    </ligand>
</feature>
<protein>
    <recommendedName>
        <fullName evidence="1">Isoaspartyl dipeptidase</fullName>
        <ecNumber evidence="1">3.4.19.-</ecNumber>
    </recommendedName>
</protein>
<dbReference type="PANTHER" id="PTHR11647">
    <property type="entry name" value="HYDRANTOINASE/DIHYDROPYRIMIDINASE FAMILY MEMBER"/>
    <property type="match status" value="1"/>
</dbReference>
<dbReference type="InterPro" id="IPR050378">
    <property type="entry name" value="Metallo-dep_Hydrolases_sf"/>
</dbReference>
<dbReference type="RefSeq" id="WP_066742907.1">
    <property type="nucleotide sequence ID" value="NZ_CP016757.1"/>
</dbReference>
<comment type="function">
    <text evidence="1">Catalyzes the hydrolytic cleavage of a subset of L-isoaspartyl (L-beta-aspartyl) dipeptides. Used to degrade proteins damaged by L-isoaspartyl residues formation.</text>
</comment>
<dbReference type="InterPro" id="IPR032466">
    <property type="entry name" value="Metal_Hydrolase"/>
</dbReference>
<feature type="binding site" evidence="4">
    <location>
        <position position="285"/>
    </location>
    <ligand>
        <name>Zn(2+)</name>
        <dbReference type="ChEBI" id="CHEBI:29105"/>
        <label>1</label>
        <note>catalytic</note>
    </ligand>
</feature>
<evidence type="ECO:0000256" key="4">
    <source>
        <dbReference type="PIRSR" id="PIRSR001238-3"/>
    </source>
</evidence>
<dbReference type="EC" id="3.4.19.-" evidence="1"/>
<keyword evidence="1" id="KW-0645">Protease</keyword>
<comment type="similarity">
    <text evidence="1">Belongs to the peptidase M38 family.</text>
</comment>
<dbReference type="GO" id="GO:0016810">
    <property type="term" value="F:hydrolase activity, acting on carbon-nitrogen (but not peptide) bonds"/>
    <property type="evidence" value="ECO:0007669"/>
    <property type="project" value="InterPro"/>
</dbReference>
<feature type="binding site" evidence="4">
    <location>
        <position position="64"/>
    </location>
    <ligand>
        <name>Zn(2+)</name>
        <dbReference type="ChEBI" id="CHEBI:29105"/>
        <label>1</label>
        <note>catalytic</note>
    </ligand>
</feature>
<feature type="binding site" evidence="3">
    <location>
        <position position="100"/>
    </location>
    <ligand>
        <name>substrate</name>
    </ligand>
</feature>
<organism evidence="6 7">
    <name type="scientific">Cloacibacillus porcorum</name>
    <dbReference type="NCBI Taxonomy" id="1197717"/>
    <lineage>
        <taxon>Bacteria</taxon>
        <taxon>Thermotogati</taxon>
        <taxon>Synergistota</taxon>
        <taxon>Synergistia</taxon>
        <taxon>Synergistales</taxon>
        <taxon>Synergistaceae</taxon>
        <taxon>Cloacibacillus</taxon>
    </lineage>
</organism>
<dbReference type="Gene3D" id="3.20.20.140">
    <property type="entry name" value="Metal-dependent hydrolases"/>
    <property type="match status" value="1"/>
</dbReference>
<keyword evidence="1 4" id="KW-0862">Zinc</keyword>
<name>A0A1B2I2E5_9BACT</name>
<comment type="cofactor">
    <cofactor evidence="1 4">
        <name>Zn(2+)</name>
        <dbReference type="ChEBI" id="CHEBI:29105"/>
    </cofactor>
    <text evidence="1 4">Binds 2 Zn(2+) ions per subunit.</text>
</comment>
<dbReference type="Proteomes" id="UP000093044">
    <property type="component" value="Chromosome"/>
</dbReference>
<dbReference type="SUPFAM" id="SSF51556">
    <property type="entry name" value="Metallo-dependent hydrolases"/>
    <property type="match status" value="1"/>
</dbReference>
<dbReference type="EMBL" id="CP016757">
    <property type="protein sequence ID" value="ANZ44133.1"/>
    <property type="molecule type" value="Genomic_DNA"/>
</dbReference>
<reference evidence="6" key="1">
    <citation type="submission" date="2016-08" db="EMBL/GenBank/DDBJ databases">
        <title>Complete genome of Cloacibacillus porcorum.</title>
        <authorList>
            <person name="Looft T."/>
            <person name="Bayles D.O."/>
            <person name="Alt D.P."/>
        </authorList>
    </citation>
    <scope>NUCLEOTIDE SEQUENCE [LARGE SCALE GENOMIC DNA]</scope>
    <source>
        <strain evidence="6">CL-84</strain>
    </source>
</reference>
<keyword evidence="1 4" id="KW-0479">Metal-binding</keyword>
<evidence type="ECO:0000256" key="2">
    <source>
        <dbReference type="PIRSR" id="PIRSR001238-1"/>
    </source>
</evidence>
<keyword evidence="1" id="KW-0378">Hydrolase</keyword>
<evidence type="ECO:0000313" key="6">
    <source>
        <dbReference type="EMBL" id="ANZ44133.1"/>
    </source>
</evidence>
<dbReference type="NCBIfam" id="TIGR01975">
    <property type="entry name" value="isoAsp_dipep"/>
    <property type="match status" value="1"/>
</dbReference>
<feature type="binding site" evidence="3">
    <location>
        <begin position="69"/>
        <end position="71"/>
    </location>
    <ligand>
        <name>substrate</name>
    </ligand>
</feature>
<dbReference type="Gene3D" id="2.30.40.10">
    <property type="entry name" value="Urease, subunit C, domain 1"/>
    <property type="match status" value="1"/>
</dbReference>
<dbReference type="Pfam" id="PF01979">
    <property type="entry name" value="Amidohydro_1"/>
    <property type="match status" value="1"/>
</dbReference>
<feature type="binding site" evidence="3">
    <location>
        <position position="289"/>
    </location>
    <ligand>
        <name>substrate</name>
    </ligand>
</feature>
<dbReference type="PANTHER" id="PTHR11647:SF1">
    <property type="entry name" value="COLLAPSIN RESPONSE MEDIATOR PROTEIN"/>
    <property type="match status" value="1"/>
</dbReference>
<dbReference type="GO" id="GO:0005737">
    <property type="term" value="C:cytoplasm"/>
    <property type="evidence" value="ECO:0007669"/>
    <property type="project" value="UniProtKB-SubCell"/>
</dbReference>
<feature type="active site" description="Proton acceptor" evidence="2">
    <location>
        <position position="285"/>
    </location>
</feature>
<gene>
    <name evidence="6" type="ORF">BED41_02940</name>
</gene>
<dbReference type="PIRSF" id="PIRSF001238">
    <property type="entry name" value="IadA"/>
    <property type="match status" value="1"/>
</dbReference>
<feature type="binding site" evidence="3">
    <location>
        <position position="164"/>
    </location>
    <ligand>
        <name>substrate</name>
    </ligand>
</feature>
<comment type="PTM">
    <text evidence="1">Carboxylation allows a single lysine to coordinate two zinc ions.</text>
</comment>
<comment type="subcellular location">
    <subcellularLocation>
        <location evidence="1">Cytoplasm</location>
    </subcellularLocation>
</comment>
<evidence type="ECO:0000256" key="3">
    <source>
        <dbReference type="PIRSR" id="PIRSR001238-2"/>
    </source>
</evidence>
<feature type="binding site" evidence="4">
    <location>
        <position position="224"/>
    </location>
    <ligand>
        <name>Zn(2+)</name>
        <dbReference type="ChEBI" id="CHEBI:29105"/>
        <label>2</label>
        <note>catalytic</note>
    </ligand>
</feature>
<evidence type="ECO:0000256" key="1">
    <source>
        <dbReference type="PIRNR" id="PIRNR001238"/>
    </source>
</evidence>
<dbReference type="GO" id="GO:0046872">
    <property type="term" value="F:metal ion binding"/>
    <property type="evidence" value="ECO:0007669"/>
    <property type="project" value="UniProtKB-KW"/>
</dbReference>
<accession>A0A1B2I2E5</accession>
<dbReference type="AlphaFoldDB" id="A0A1B2I2E5"/>
<dbReference type="InterPro" id="IPR006680">
    <property type="entry name" value="Amidohydro-rel"/>
</dbReference>
<dbReference type="InterPro" id="IPR011059">
    <property type="entry name" value="Metal-dep_hydrolase_composite"/>
</dbReference>
<dbReference type="KEGG" id="cpor:BED41_02940"/>
<evidence type="ECO:0000259" key="5">
    <source>
        <dbReference type="Pfam" id="PF01979"/>
    </source>
</evidence>
<feature type="domain" description="Amidohydrolase-related" evidence="5">
    <location>
        <begin position="266"/>
        <end position="361"/>
    </location>
</feature>
<feature type="binding site" evidence="4">
    <location>
        <position position="62"/>
    </location>
    <ligand>
        <name>Zn(2+)</name>
        <dbReference type="ChEBI" id="CHEBI:29105"/>
        <label>1</label>
        <note>catalytic</note>
    </ligand>
</feature>
<dbReference type="STRING" id="1197717.BED41_02940"/>
<dbReference type="GO" id="GO:0006508">
    <property type="term" value="P:proteolysis"/>
    <property type="evidence" value="ECO:0007669"/>
    <property type="project" value="UniProtKB-KW"/>
</dbReference>
<dbReference type="GeneID" id="83056809"/>
<proteinExistence type="inferred from homology"/>